<dbReference type="PROSITE" id="PS00324">
    <property type="entry name" value="ASPARTOKINASE"/>
    <property type="match status" value="1"/>
</dbReference>
<dbReference type="InterPro" id="IPR036393">
    <property type="entry name" value="AceGlu_kinase-like_sf"/>
</dbReference>
<evidence type="ECO:0000256" key="10">
    <source>
        <dbReference type="ARBA" id="ARBA00023154"/>
    </source>
</evidence>
<dbReference type="GO" id="GO:0004072">
    <property type="term" value="F:aspartate kinase activity"/>
    <property type="evidence" value="ECO:0007669"/>
    <property type="project" value="UniProtKB-EC"/>
</dbReference>
<feature type="domain" description="ACT" evidence="12">
    <location>
        <begin position="266"/>
        <end position="349"/>
    </location>
</feature>
<dbReference type="SUPFAM" id="SSF55021">
    <property type="entry name" value="ACT-like"/>
    <property type="match status" value="2"/>
</dbReference>
<evidence type="ECO:0000256" key="6">
    <source>
        <dbReference type="ARBA" id="ARBA00022679"/>
    </source>
</evidence>
<evidence type="ECO:0000256" key="7">
    <source>
        <dbReference type="ARBA" id="ARBA00022741"/>
    </source>
</evidence>
<dbReference type="NCBIfam" id="TIGR00657">
    <property type="entry name" value="asp_kinases"/>
    <property type="match status" value="1"/>
</dbReference>
<comment type="catalytic activity">
    <reaction evidence="11">
        <text>L-aspartate + ATP = 4-phospho-L-aspartate + ADP</text>
        <dbReference type="Rhea" id="RHEA:23776"/>
        <dbReference type="ChEBI" id="CHEBI:29991"/>
        <dbReference type="ChEBI" id="CHEBI:30616"/>
        <dbReference type="ChEBI" id="CHEBI:57535"/>
        <dbReference type="ChEBI" id="CHEBI:456216"/>
        <dbReference type="EC" id="2.7.2.4"/>
    </reaction>
</comment>
<dbReference type="FunFam" id="3.40.1160.10:FF:000002">
    <property type="entry name" value="Aspartokinase"/>
    <property type="match status" value="1"/>
</dbReference>
<keyword evidence="10" id="KW-0457">Lysine biosynthesis</keyword>
<dbReference type="PROSITE" id="PS51671">
    <property type="entry name" value="ACT"/>
    <property type="match status" value="1"/>
</dbReference>
<dbReference type="GO" id="GO:0009089">
    <property type="term" value="P:lysine biosynthetic process via diaminopimelate"/>
    <property type="evidence" value="ECO:0007669"/>
    <property type="project" value="InterPro"/>
</dbReference>
<dbReference type="SUPFAM" id="SSF53633">
    <property type="entry name" value="Carbamate kinase-like"/>
    <property type="match status" value="1"/>
</dbReference>
<evidence type="ECO:0000256" key="5">
    <source>
        <dbReference type="ARBA" id="ARBA00022605"/>
    </source>
</evidence>
<reference evidence="13" key="1">
    <citation type="submission" date="2018-05" db="EMBL/GenBank/DDBJ databases">
        <authorList>
            <person name="Lanie J.A."/>
            <person name="Ng W.-L."/>
            <person name="Kazmierczak K.M."/>
            <person name="Andrzejewski T.M."/>
            <person name="Davidsen T.M."/>
            <person name="Wayne K.J."/>
            <person name="Tettelin H."/>
            <person name="Glass J.I."/>
            <person name="Rusch D."/>
            <person name="Podicherti R."/>
            <person name="Tsui H.-C.T."/>
            <person name="Winkler M.E."/>
        </authorList>
    </citation>
    <scope>NUCLEOTIDE SEQUENCE</scope>
</reference>
<keyword evidence="9" id="KW-0067">ATP-binding</keyword>
<dbReference type="InterPro" id="IPR005260">
    <property type="entry name" value="Asp_kin_monofn"/>
</dbReference>
<dbReference type="AlphaFoldDB" id="A0A382DL26"/>
<keyword evidence="6" id="KW-0808">Transferase</keyword>
<dbReference type="NCBIfam" id="NF005154">
    <property type="entry name" value="PRK06635.1-2"/>
    <property type="match status" value="1"/>
</dbReference>
<keyword evidence="7" id="KW-0547">Nucleotide-binding</keyword>
<organism evidence="13">
    <name type="scientific">marine metagenome</name>
    <dbReference type="NCBI Taxonomy" id="408172"/>
    <lineage>
        <taxon>unclassified sequences</taxon>
        <taxon>metagenomes</taxon>
        <taxon>ecological metagenomes</taxon>
    </lineage>
</organism>
<dbReference type="Pfam" id="PF00696">
    <property type="entry name" value="AA_kinase"/>
    <property type="match status" value="1"/>
</dbReference>
<dbReference type="PIRSF" id="PIRSF000726">
    <property type="entry name" value="Asp_kin"/>
    <property type="match status" value="1"/>
</dbReference>
<dbReference type="EC" id="2.7.2.4" evidence="4"/>
<sequence>MNKLVVQKYGGTSVGSIERIKKIAERIARMRKEGLDIVVVVSAMEGETDKLLEMAKQISPSGKDREIDLLLSSGERISCALLSIALDSIGCLAVSMTGRQIGLLTDNSHTKARIKAIDSRRALKAIDSGHVVVVAGFQGVNEHGDVTTLGRGGSDTSAVALAAALNAKRCEIYTDVDGVYTADPNIVPDARRMNRVSYDEMLEMSSLGAKVLQFRCVEFCKKHDMPLIVKSSLVDNSKGTLICKEDSSMEQPVVSGIMIDKNQAKITIKGVPDQPGIASKFFTGLAEVDLSVDMIIQNVSDESHTDISFTVTNEDINKATKIVQELGKLIEARNINADPNICKVSIVGAGMRSHPGVAAKMF</sequence>
<dbReference type="PANTHER" id="PTHR21499:SF3">
    <property type="entry name" value="ASPARTOKINASE"/>
    <property type="match status" value="1"/>
</dbReference>
<evidence type="ECO:0000256" key="11">
    <source>
        <dbReference type="ARBA" id="ARBA00047872"/>
    </source>
</evidence>
<comment type="similarity">
    <text evidence="3">Belongs to the aspartokinase family.</text>
</comment>
<dbReference type="GO" id="GO:0009088">
    <property type="term" value="P:threonine biosynthetic process"/>
    <property type="evidence" value="ECO:0007669"/>
    <property type="project" value="UniProtKB-UniPathway"/>
</dbReference>
<evidence type="ECO:0000256" key="1">
    <source>
        <dbReference type="ARBA" id="ARBA00004986"/>
    </source>
</evidence>
<evidence type="ECO:0000256" key="4">
    <source>
        <dbReference type="ARBA" id="ARBA00013059"/>
    </source>
</evidence>
<dbReference type="InterPro" id="IPR018042">
    <property type="entry name" value="Aspartate_kinase_CS"/>
</dbReference>
<comment type="pathway">
    <text evidence="2">Amino-acid biosynthesis; L-threonine biosynthesis; L-threonine from L-aspartate: step 1/5.</text>
</comment>
<dbReference type="GO" id="GO:0005524">
    <property type="term" value="F:ATP binding"/>
    <property type="evidence" value="ECO:0007669"/>
    <property type="project" value="UniProtKB-KW"/>
</dbReference>
<feature type="non-terminal residue" evidence="13">
    <location>
        <position position="362"/>
    </location>
</feature>
<evidence type="ECO:0000256" key="2">
    <source>
        <dbReference type="ARBA" id="ARBA00005139"/>
    </source>
</evidence>
<proteinExistence type="inferred from homology"/>
<dbReference type="InterPro" id="IPR001048">
    <property type="entry name" value="Asp/Glu/Uridylate_kinase"/>
</dbReference>
<comment type="pathway">
    <text evidence="1">Amino-acid biosynthesis; L-methionine biosynthesis via de novo pathway; L-homoserine from L-aspartate: step 1/3.</text>
</comment>
<dbReference type="InterPro" id="IPR045865">
    <property type="entry name" value="ACT-like_dom_sf"/>
</dbReference>
<dbReference type="CDD" id="cd04261">
    <property type="entry name" value="AAK_AKii-LysC-BS"/>
    <property type="match status" value="1"/>
</dbReference>
<protein>
    <recommendedName>
        <fullName evidence="4">aspartate kinase</fullName>
        <ecNumber evidence="4">2.7.2.4</ecNumber>
    </recommendedName>
</protein>
<keyword evidence="8" id="KW-0418">Kinase</keyword>
<dbReference type="InterPro" id="IPR001341">
    <property type="entry name" value="Asp_kinase"/>
</dbReference>
<dbReference type="PANTHER" id="PTHR21499">
    <property type="entry name" value="ASPARTATE KINASE"/>
    <property type="match status" value="1"/>
</dbReference>
<dbReference type="Pfam" id="PF22468">
    <property type="entry name" value="ACT_9"/>
    <property type="match status" value="1"/>
</dbReference>
<dbReference type="GO" id="GO:0005829">
    <property type="term" value="C:cytosol"/>
    <property type="evidence" value="ECO:0007669"/>
    <property type="project" value="TreeGrafter"/>
</dbReference>
<feature type="non-terminal residue" evidence="13">
    <location>
        <position position="1"/>
    </location>
</feature>
<dbReference type="InterPro" id="IPR054352">
    <property type="entry name" value="ACT_Aspartokinase"/>
</dbReference>
<evidence type="ECO:0000256" key="3">
    <source>
        <dbReference type="ARBA" id="ARBA00010122"/>
    </source>
</evidence>
<evidence type="ECO:0000259" key="12">
    <source>
        <dbReference type="PROSITE" id="PS51671"/>
    </source>
</evidence>
<evidence type="ECO:0000256" key="9">
    <source>
        <dbReference type="ARBA" id="ARBA00022840"/>
    </source>
</evidence>
<dbReference type="CDD" id="cd04913">
    <property type="entry name" value="ACT_AKii-LysC-BS-like_1"/>
    <property type="match status" value="1"/>
</dbReference>
<evidence type="ECO:0000313" key="13">
    <source>
        <dbReference type="EMBL" id="SVB38317.1"/>
    </source>
</evidence>
<dbReference type="NCBIfam" id="NF005155">
    <property type="entry name" value="PRK06635.1-4"/>
    <property type="match status" value="1"/>
</dbReference>
<dbReference type="InterPro" id="IPR041740">
    <property type="entry name" value="AKii-LysC-BS"/>
</dbReference>
<dbReference type="UniPathway" id="UPA00051">
    <property type="reaction ID" value="UER00462"/>
</dbReference>
<gene>
    <name evidence="13" type="ORF">METZ01_LOCUS191171</name>
</gene>
<accession>A0A382DL26</accession>
<keyword evidence="5" id="KW-0028">Amino-acid biosynthesis</keyword>
<name>A0A382DL26_9ZZZZ</name>
<dbReference type="Gene3D" id="3.40.1160.10">
    <property type="entry name" value="Acetylglutamate kinase-like"/>
    <property type="match status" value="1"/>
</dbReference>
<dbReference type="GO" id="GO:0009090">
    <property type="term" value="P:homoserine biosynthetic process"/>
    <property type="evidence" value="ECO:0007669"/>
    <property type="project" value="TreeGrafter"/>
</dbReference>
<evidence type="ECO:0000256" key="8">
    <source>
        <dbReference type="ARBA" id="ARBA00022777"/>
    </source>
</evidence>
<dbReference type="InterPro" id="IPR002912">
    <property type="entry name" value="ACT_dom"/>
</dbReference>
<dbReference type="UniPathway" id="UPA00050">
    <property type="reaction ID" value="UER00461"/>
</dbReference>
<dbReference type="EMBL" id="UINC01039599">
    <property type="protein sequence ID" value="SVB38317.1"/>
    <property type="molecule type" value="Genomic_DNA"/>
</dbReference>
<dbReference type="Gene3D" id="3.30.2130.10">
    <property type="entry name" value="VC0802-like"/>
    <property type="match status" value="1"/>
</dbReference>